<evidence type="ECO:0000256" key="5">
    <source>
        <dbReference type="ARBA" id="ARBA00022487"/>
    </source>
</evidence>
<evidence type="ECO:0000256" key="2">
    <source>
        <dbReference type="ARBA" id="ARBA00005622"/>
    </source>
</evidence>
<gene>
    <name evidence="8" type="ORF">PSYICH_LOCUS15087</name>
</gene>
<accession>A0A9P0DC66</accession>
<evidence type="ECO:0000256" key="6">
    <source>
        <dbReference type="ARBA" id="ARBA00022801"/>
    </source>
</evidence>
<evidence type="ECO:0000313" key="9">
    <source>
        <dbReference type="Proteomes" id="UP001153636"/>
    </source>
</evidence>
<dbReference type="GO" id="GO:0052689">
    <property type="term" value="F:carboxylic ester hydrolase activity"/>
    <property type="evidence" value="ECO:0007669"/>
    <property type="project" value="UniProtKB-KW"/>
</dbReference>
<keyword evidence="9" id="KW-1185">Reference proteome</keyword>
<protein>
    <recommendedName>
        <fullName evidence="4">S-formylglutathione hydrolase</fullName>
        <ecNumber evidence="3">3.1.2.12</ecNumber>
    </recommendedName>
    <alternativeName>
        <fullName evidence="7">Esterase D</fullName>
    </alternativeName>
</protein>
<evidence type="ECO:0000256" key="3">
    <source>
        <dbReference type="ARBA" id="ARBA00012479"/>
    </source>
</evidence>
<dbReference type="Pfam" id="PF00756">
    <property type="entry name" value="Esterase"/>
    <property type="match status" value="1"/>
</dbReference>
<dbReference type="PANTHER" id="PTHR10061:SF0">
    <property type="entry name" value="S-FORMYLGLUTATHIONE HYDROLASE"/>
    <property type="match status" value="1"/>
</dbReference>
<dbReference type="AlphaFoldDB" id="A0A9P0DC66"/>
<dbReference type="EC" id="3.1.2.12" evidence="3"/>
<dbReference type="SUPFAM" id="SSF53474">
    <property type="entry name" value="alpha/beta-Hydrolases"/>
    <property type="match status" value="1"/>
</dbReference>
<dbReference type="InterPro" id="IPR000801">
    <property type="entry name" value="Esterase-like"/>
</dbReference>
<dbReference type="GO" id="GO:0018738">
    <property type="term" value="F:S-formylglutathione hydrolase activity"/>
    <property type="evidence" value="ECO:0007669"/>
    <property type="project" value="UniProtKB-EC"/>
</dbReference>
<dbReference type="OrthoDB" id="420518at2759"/>
<evidence type="ECO:0000256" key="1">
    <source>
        <dbReference type="ARBA" id="ARBA00002608"/>
    </source>
</evidence>
<keyword evidence="5" id="KW-0719">Serine esterase</keyword>
<sequence>MVLTKESSNKIFGGYQKIFSHDSEEVCCKMRFGVYLPPQVDENKKLPVIYWLSGLTCSKANFIEKSGAQRYAAEYGIIIVNSDTSPRGLNIPGGSENWDIGVGTGFYVNSTKEPWKKITECLVILSQNYQNLSIIISLQQRDCPDICIKKSRNVQICICFRSHLQSFSLPLGNKNFYRVLGI</sequence>
<dbReference type="GO" id="GO:0005829">
    <property type="term" value="C:cytosol"/>
    <property type="evidence" value="ECO:0007669"/>
    <property type="project" value="TreeGrafter"/>
</dbReference>
<dbReference type="InterPro" id="IPR014186">
    <property type="entry name" value="S-formylglutathione_hydrol"/>
</dbReference>
<dbReference type="EMBL" id="OV651821">
    <property type="protein sequence ID" value="CAH1115691.1"/>
    <property type="molecule type" value="Genomic_DNA"/>
</dbReference>
<dbReference type="Gene3D" id="3.40.50.1820">
    <property type="entry name" value="alpha/beta hydrolase"/>
    <property type="match status" value="1"/>
</dbReference>
<keyword evidence="6" id="KW-0378">Hydrolase</keyword>
<name>A0A9P0DC66_9CUCU</name>
<evidence type="ECO:0000256" key="7">
    <source>
        <dbReference type="ARBA" id="ARBA00032082"/>
    </source>
</evidence>
<dbReference type="GO" id="GO:0046294">
    <property type="term" value="P:formaldehyde catabolic process"/>
    <property type="evidence" value="ECO:0007669"/>
    <property type="project" value="InterPro"/>
</dbReference>
<organism evidence="8 9">
    <name type="scientific">Psylliodes chrysocephalus</name>
    <dbReference type="NCBI Taxonomy" id="3402493"/>
    <lineage>
        <taxon>Eukaryota</taxon>
        <taxon>Metazoa</taxon>
        <taxon>Ecdysozoa</taxon>
        <taxon>Arthropoda</taxon>
        <taxon>Hexapoda</taxon>
        <taxon>Insecta</taxon>
        <taxon>Pterygota</taxon>
        <taxon>Neoptera</taxon>
        <taxon>Endopterygota</taxon>
        <taxon>Coleoptera</taxon>
        <taxon>Polyphaga</taxon>
        <taxon>Cucujiformia</taxon>
        <taxon>Chrysomeloidea</taxon>
        <taxon>Chrysomelidae</taxon>
        <taxon>Galerucinae</taxon>
        <taxon>Alticini</taxon>
        <taxon>Psylliodes</taxon>
    </lineage>
</organism>
<dbReference type="InterPro" id="IPR029058">
    <property type="entry name" value="AB_hydrolase_fold"/>
</dbReference>
<proteinExistence type="inferred from homology"/>
<dbReference type="Proteomes" id="UP001153636">
    <property type="component" value="Chromosome 9"/>
</dbReference>
<comment type="similarity">
    <text evidence="2">Belongs to the esterase D family.</text>
</comment>
<evidence type="ECO:0000313" key="8">
    <source>
        <dbReference type="EMBL" id="CAH1115691.1"/>
    </source>
</evidence>
<dbReference type="PANTHER" id="PTHR10061">
    <property type="entry name" value="S-FORMYLGLUTATHIONE HYDROLASE"/>
    <property type="match status" value="1"/>
</dbReference>
<comment type="function">
    <text evidence="1">Serine hydrolase involved in the detoxification of formaldehyde.</text>
</comment>
<reference evidence="8" key="1">
    <citation type="submission" date="2022-01" db="EMBL/GenBank/DDBJ databases">
        <authorList>
            <person name="King R."/>
        </authorList>
    </citation>
    <scope>NUCLEOTIDE SEQUENCE</scope>
</reference>
<evidence type="ECO:0000256" key="4">
    <source>
        <dbReference type="ARBA" id="ARBA00016774"/>
    </source>
</evidence>